<keyword evidence="1" id="KW-0472">Membrane</keyword>
<dbReference type="EMBL" id="NDXW01000001">
    <property type="protein sequence ID" value="RDH45839.1"/>
    <property type="molecule type" value="Genomic_DNA"/>
</dbReference>
<reference evidence="2 3" key="1">
    <citation type="submission" date="2017-04" db="EMBL/GenBank/DDBJ databases">
        <title>Draft genome sequence of Zooshikella ganghwensis VG4 isolated from Red Sea sediments.</title>
        <authorList>
            <person name="Rehman Z."/>
            <person name="Alam I."/>
            <person name="Kamau A."/>
            <person name="Bajic V."/>
            <person name="Leiknes T."/>
        </authorList>
    </citation>
    <scope>NUCLEOTIDE SEQUENCE [LARGE SCALE GENOMIC DNA]</scope>
    <source>
        <strain evidence="2 3">VG4</strain>
    </source>
</reference>
<dbReference type="AlphaFoldDB" id="A0A4P9VSK2"/>
<evidence type="ECO:0000313" key="3">
    <source>
        <dbReference type="Proteomes" id="UP000257039"/>
    </source>
</evidence>
<comment type="caution">
    <text evidence="2">The sequence shown here is derived from an EMBL/GenBank/DDBJ whole genome shotgun (WGS) entry which is preliminary data.</text>
</comment>
<evidence type="ECO:0000256" key="1">
    <source>
        <dbReference type="SAM" id="Phobius"/>
    </source>
</evidence>
<dbReference type="RefSeq" id="WP_094788728.1">
    <property type="nucleotide sequence ID" value="NZ_NDXW01000001.1"/>
</dbReference>
<sequence length="63" mass="7081">MGASNKKILLVLSSILLSVILLTMLTASGFIFWMFDFDSSQLHIDTCVEMGGHWDFLLNQCLD</sequence>
<gene>
    <name evidence="2" type="ORF">B9G39_21620</name>
</gene>
<proteinExistence type="predicted"/>
<feature type="transmembrane region" description="Helical" evidence="1">
    <location>
        <begin position="9"/>
        <end position="35"/>
    </location>
</feature>
<dbReference type="Proteomes" id="UP000257039">
    <property type="component" value="Unassembled WGS sequence"/>
</dbReference>
<organism evidence="2 3">
    <name type="scientific">Zooshikella ganghwensis</name>
    <dbReference type="NCBI Taxonomy" id="202772"/>
    <lineage>
        <taxon>Bacteria</taxon>
        <taxon>Pseudomonadati</taxon>
        <taxon>Pseudomonadota</taxon>
        <taxon>Gammaproteobacteria</taxon>
        <taxon>Oceanospirillales</taxon>
        <taxon>Zooshikellaceae</taxon>
        <taxon>Zooshikella</taxon>
    </lineage>
</organism>
<evidence type="ECO:0000313" key="2">
    <source>
        <dbReference type="EMBL" id="RDH45839.1"/>
    </source>
</evidence>
<keyword evidence="1" id="KW-0812">Transmembrane</keyword>
<protein>
    <submittedName>
        <fullName evidence="2">Uncharacterized protein</fullName>
    </submittedName>
</protein>
<name>A0A4P9VSK2_9GAMM</name>
<keyword evidence="3" id="KW-1185">Reference proteome</keyword>
<accession>A0A4P9VSK2</accession>
<keyword evidence="1" id="KW-1133">Transmembrane helix</keyword>